<organism evidence="1 2">
    <name type="scientific">Ixodes persulcatus</name>
    <name type="common">Taiga tick</name>
    <dbReference type="NCBI Taxonomy" id="34615"/>
    <lineage>
        <taxon>Eukaryota</taxon>
        <taxon>Metazoa</taxon>
        <taxon>Ecdysozoa</taxon>
        <taxon>Arthropoda</taxon>
        <taxon>Chelicerata</taxon>
        <taxon>Arachnida</taxon>
        <taxon>Acari</taxon>
        <taxon>Parasitiformes</taxon>
        <taxon>Ixodida</taxon>
        <taxon>Ixodoidea</taxon>
        <taxon>Ixodidae</taxon>
        <taxon>Ixodinae</taxon>
        <taxon>Ixodes</taxon>
    </lineage>
</organism>
<gene>
    <name evidence="1" type="ORF">HPB47_017060</name>
</gene>
<evidence type="ECO:0000313" key="2">
    <source>
        <dbReference type="Proteomes" id="UP000805193"/>
    </source>
</evidence>
<dbReference type="EMBL" id="JABSTQ010005897">
    <property type="protein sequence ID" value="KAG0438333.1"/>
    <property type="molecule type" value="Genomic_DNA"/>
</dbReference>
<dbReference type="Proteomes" id="UP000805193">
    <property type="component" value="Unassembled WGS sequence"/>
</dbReference>
<accession>A0AC60QRA2</accession>
<comment type="caution">
    <text evidence="1">The sequence shown here is derived from an EMBL/GenBank/DDBJ whole genome shotgun (WGS) entry which is preliminary data.</text>
</comment>
<evidence type="ECO:0000313" key="1">
    <source>
        <dbReference type="EMBL" id="KAG0438333.1"/>
    </source>
</evidence>
<keyword evidence="2" id="KW-1185">Reference proteome</keyword>
<sequence length="129" mass="14726">MTSIKGMAGAAEAELPWELRPGVLAGPGRVMDRHFQPERVRHAYHFRRLAARFQPRRERASVATWTVLVEDRPVGWAPALRWREQPRPERGAPPETVPEPFPGNTLEDLHPHEPAAVYNEAERRLLCPV</sequence>
<reference evidence="1 2" key="1">
    <citation type="journal article" date="2020" name="Cell">
        <title>Large-Scale Comparative Analyses of Tick Genomes Elucidate Their Genetic Diversity and Vector Capacities.</title>
        <authorList>
            <consortium name="Tick Genome and Microbiome Consortium (TIGMIC)"/>
            <person name="Jia N."/>
            <person name="Wang J."/>
            <person name="Shi W."/>
            <person name="Du L."/>
            <person name="Sun Y."/>
            <person name="Zhan W."/>
            <person name="Jiang J.F."/>
            <person name="Wang Q."/>
            <person name="Zhang B."/>
            <person name="Ji P."/>
            <person name="Bell-Sakyi L."/>
            <person name="Cui X.M."/>
            <person name="Yuan T.T."/>
            <person name="Jiang B.G."/>
            <person name="Yang W.F."/>
            <person name="Lam T.T."/>
            <person name="Chang Q.C."/>
            <person name="Ding S.J."/>
            <person name="Wang X.J."/>
            <person name="Zhu J.G."/>
            <person name="Ruan X.D."/>
            <person name="Zhao L."/>
            <person name="Wei J.T."/>
            <person name="Ye R.Z."/>
            <person name="Que T.C."/>
            <person name="Du C.H."/>
            <person name="Zhou Y.H."/>
            <person name="Cheng J.X."/>
            <person name="Dai P.F."/>
            <person name="Guo W.B."/>
            <person name="Han X.H."/>
            <person name="Huang E.J."/>
            <person name="Li L.F."/>
            <person name="Wei W."/>
            <person name="Gao Y.C."/>
            <person name="Liu J.Z."/>
            <person name="Shao H.Z."/>
            <person name="Wang X."/>
            <person name="Wang C.C."/>
            <person name="Yang T.C."/>
            <person name="Huo Q.B."/>
            <person name="Li W."/>
            <person name="Chen H.Y."/>
            <person name="Chen S.E."/>
            <person name="Zhou L.G."/>
            <person name="Ni X.B."/>
            <person name="Tian J.H."/>
            <person name="Sheng Y."/>
            <person name="Liu T."/>
            <person name="Pan Y.S."/>
            <person name="Xia L.Y."/>
            <person name="Li J."/>
            <person name="Zhao F."/>
            <person name="Cao W.C."/>
        </authorList>
    </citation>
    <scope>NUCLEOTIDE SEQUENCE [LARGE SCALE GENOMIC DNA]</scope>
    <source>
        <strain evidence="1">Iper-2018</strain>
    </source>
</reference>
<protein>
    <submittedName>
        <fullName evidence="1">Uncharacterized protein</fullName>
    </submittedName>
</protein>
<proteinExistence type="predicted"/>
<name>A0AC60QRA2_IXOPE</name>